<dbReference type="EMBL" id="CP032090">
    <property type="protein sequence ID" value="AXV65421.1"/>
    <property type="molecule type" value="Genomic_DNA"/>
</dbReference>
<organism evidence="1 2">
    <name type="scientific">Pseudoalteromonas lipolytica</name>
    <dbReference type="NCBI Taxonomy" id="570156"/>
    <lineage>
        <taxon>Bacteria</taxon>
        <taxon>Pseudomonadati</taxon>
        <taxon>Pseudomonadota</taxon>
        <taxon>Gammaproteobacteria</taxon>
        <taxon>Alteromonadales</taxon>
        <taxon>Pseudoalteromonadaceae</taxon>
        <taxon>Pseudoalteromonas</taxon>
    </lineage>
</organism>
<dbReference type="RefSeq" id="WP_118844354.1">
    <property type="nucleotide sequence ID" value="NZ_CP032090.1"/>
</dbReference>
<protein>
    <submittedName>
        <fullName evidence="1">Uncharacterized protein</fullName>
    </submittedName>
</protein>
<reference evidence="1 2" key="1">
    <citation type="submission" date="2018-08" db="EMBL/GenBank/DDBJ databases">
        <title>Draft genome sequence of Pseudoalteromonas donghaensis HJ51.</title>
        <authorList>
            <person name="Oh J."/>
            <person name="Roh D."/>
        </authorList>
    </citation>
    <scope>NUCLEOTIDE SEQUENCE [LARGE SCALE GENOMIC DNA]</scope>
    <source>
        <strain evidence="1 2">HJ51</strain>
    </source>
</reference>
<sequence>MVKRIAPLGIFLFLVGCGGSSEQNIVPEQVVIKTTSTANFYIAPWQSNAGTLILTNNASGERQTFETSDLNSLDISLTSLANYSVEFVSNDDFVLCPSYEGCGRTYRDNPDDTNVNRQIDFEEVLPLSLDYSASFFAAPGENRLFLSPVSAVISAQKLDVTSQSVSATPFYHLTHSQLNDSLEAELLTNALSFGVILKRAAELEANLSQPELIELESQAQISRFPEYAQYANRYIRENLLNVKGNQLIQTVVGNLKQRLVGLGKVSELSALDEQPPILQSRELLDDIRNVIGVVRLQEQQYSAELSSHLNGFTNALDDDSQSVVVALANVLFDVLSNVSPADDTLPGLYTVNGLTVQYQHSPYRWSISGQYDGIDVNMDINVPQWRISSLLGNQITGVMSAQISSNETQLLVDVSELLLSFDGTDDPFTILSEDSTGEGTLNTDITLVKKDSELVGNLNLTLNRFVSPFEELLTIVSDFDLDGEFSTASKTTSFNLQAIEATPFINEETENLVFALHLGTPLNGATDFEFGFVGKLTALAQLTNTDIFIRQNSRALDINLRTVGNNVNAVIKGADGRWLDLKQKGRNFSGGLYFGDTQIGDVTTVRGAPGILFPDGTFESLF</sequence>
<evidence type="ECO:0000313" key="1">
    <source>
        <dbReference type="EMBL" id="AXV65421.1"/>
    </source>
</evidence>
<gene>
    <name evidence="1" type="ORF">D0907_09120</name>
</gene>
<dbReference type="Proteomes" id="UP000264605">
    <property type="component" value="Chromosome"/>
</dbReference>
<dbReference type="PROSITE" id="PS51257">
    <property type="entry name" value="PROKAR_LIPOPROTEIN"/>
    <property type="match status" value="1"/>
</dbReference>
<dbReference type="KEGG" id="pdj:D0907_09120"/>
<accession>A0AAD0WCV1</accession>
<name>A0AAD0WCV1_9GAMM</name>
<dbReference type="GeneID" id="99505620"/>
<proteinExistence type="predicted"/>
<evidence type="ECO:0000313" key="2">
    <source>
        <dbReference type="Proteomes" id="UP000264605"/>
    </source>
</evidence>
<dbReference type="AlphaFoldDB" id="A0AAD0WCV1"/>